<accession>A0A1T1H3Z0</accession>
<sequence>MDIKHIKNLLDIFEGTVEKRCAIYEIADDEDDENRAAAECNAAKNKLILAIEQLVEAHDQLAIQQKTKL</sequence>
<reference evidence="1 2" key="1">
    <citation type="submission" date="2017-02" db="EMBL/GenBank/DDBJ databases">
        <title>Acinetobacter sp. ANC 4945, whole genome shotgun sequencing project.</title>
        <authorList>
            <person name="Radolfova-Krizova L."/>
            <person name="Al Atrouni A."/>
            <person name="Nemec A."/>
        </authorList>
    </citation>
    <scope>NUCLEOTIDE SEQUENCE [LARGE SCALE GENOMIC DNA]</scope>
    <source>
        <strain evidence="1 2">ANC 4945</strain>
    </source>
</reference>
<gene>
    <name evidence="1" type="ORF">B1202_06300</name>
</gene>
<dbReference type="RefSeq" id="WP_078189724.1">
    <property type="nucleotide sequence ID" value="NZ_JAMCOZ010000006.1"/>
</dbReference>
<evidence type="ECO:0000313" key="2">
    <source>
        <dbReference type="Proteomes" id="UP000191160"/>
    </source>
</evidence>
<proteinExistence type="predicted"/>
<dbReference type="EMBL" id="MVKX01000003">
    <property type="protein sequence ID" value="OOV84572.1"/>
    <property type="molecule type" value="Genomic_DNA"/>
</dbReference>
<name>A0A1T1H3Z0_9GAMM</name>
<organism evidence="1 2">
    <name type="scientific">Acinetobacter amyesii</name>
    <dbReference type="NCBI Taxonomy" id="2942470"/>
    <lineage>
        <taxon>Bacteria</taxon>
        <taxon>Pseudomonadati</taxon>
        <taxon>Pseudomonadota</taxon>
        <taxon>Gammaproteobacteria</taxon>
        <taxon>Moraxellales</taxon>
        <taxon>Moraxellaceae</taxon>
        <taxon>Acinetobacter</taxon>
    </lineage>
</organism>
<keyword evidence="2" id="KW-1185">Reference proteome</keyword>
<dbReference type="Proteomes" id="UP000191160">
    <property type="component" value="Unassembled WGS sequence"/>
</dbReference>
<protein>
    <submittedName>
        <fullName evidence="1">Uncharacterized protein</fullName>
    </submittedName>
</protein>
<evidence type="ECO:0000313" key="1">
    <source>
        <dbReference type="EMBL" id="OOV84572.1"/>
    </source>
</evidence>
<dbReference type="AlphaFoldDB" id="A0A1T1H3Z0"/>
<comment type="caution">
    <text evidence="1">The sequence shown here is derived from an EMBL/GenBank/DDBJ whole genome shotgun (WGS) entry which is preliminary data.</text>
</comment>